<dbReference type="PANTHER" id="PTHR46300:SF7">
    <property type="entry name" value="P450, PUTATIVE (EUROFUNG)-RELATED"/>
    <property type="match status" value="1"/>
</dbReference>
<organism evidence="10 11">
    <name type="scientific">Lentinula lateritia</name>
    <dbReference type="NCBI Taxonomy" id="40482"/>
    <lineage>
        <taxon>Eukaryota</taxon>
        <taxon>Fungi</taxon>
        <taxon>Dikarya</taxon>
        <taxon>Basidiomycota</taxon>
        <taxon>Agaricomycotina</taxon>
        <taxon>Agaricomycetes</taxon>
        <taxon>Agaricomycetidae</taxon>
        <taxon>Agaricales</taxon>
        <taxon>Marasmiineae</taxon>
        <taxon>Omphalotaceae</taxon>
        <taxon>Lentinula</taxon>
    </lineage>
</organism>
<evidence type="ECO:0000256" key="4">
    <source>
        <dbReference type="ARBA" id="ARBA00022617"/>
    </source>
</evidence>
<name>A0ABQ8VJG0_9AGAR</name>
<evidence type="ECO:0000313" key="10">
    <source>
        <dbReference type="EMBL" id="KAJ4491101.1"/>
    </source>
</evidence>
<keyword evidence="8 9" id="KW-0503">Monooxygenase</keyword>
<dbReference type="InterPro" id="IPR050364">
    <property type="entry name" value="Cytochrome_P450_fung"/>
</dbReference>
<dbReference type="Gene3D" id="1.10.630.10">
    <property type="entry name" value="Cytochrome P450"/>
    <property type="match status" value="1"/>
</dbReference>
<dbReference type="InterPro" id="IPR036396">
    <property type="entry name" value="Cyt_P450_sf"/>
</dbReference>
<keyword evidence="6 9" id="KW-0560">Oxidoreductase</keyword>
<evidence type="ECO:0000256" key="2">
    <source>
        <dbReference type="ARBA" id="ARBA00005179"/>
    </source>
</evidence>
<dbReference type="Proteomes" id="UP001150217">
    <property type="component" value="Unassembled WGS sequence"/>
</dbReference>
<evidence type="ECO:0000256" key="3">
    <source>
        <dbReference type="ARBA" id="ARBA00010617"/>
    </source>
</evidence>
<comment type="caution">
    <text evidence="10">The sequence shown here is derived from an EMBL/GenBank/DDBJ whole genome shotgun (WGS) entry which is preliminary data.</text>
</comment>
<dbReference type="PRINTS" id="PR00385">
    <property type="entry name" value="P450"/>
</dbReference>
<evidence type="ECO:0000256" key="7">
    <source>
        <dbReference type="ARBA" id="ARBA00023004"/>
    </source>
</evidence>
<dbReference type="PANTHER" id="PTHR46300">
    <property type="entry name" value="P450, PUTATIVE (EUROFUNG)-RELATED-RELATED"/>
    <property type="match status" value="1"/>
</dbReference>
<proteinExistence type="inferred from homology"/>
<dbReference type="CDD" id="cd11065">
    <property type="entry name" value="CYP64-like"/>
    <property type="match status" value="1"/>
</dbReference>
<evidence type="ECO:0000256" key="9">
    <source>
        <dbReference type="RuleBase" id="RU000461"/>
    </source>
</evidence>
<evidence type="ECO:0000313" key="11">
    <source>
        <dbReference type="Proteomes" id="UP001150217"/>
    </source>
</evidence>
<keyword evidence="11" id="KW-1185">Reference proteome</keyword>
<evidence type="ECO:0000256" key="8">
    <source>
        <dbReference type="ARBA" id="ARBA00023033"/>
    </source>
</evidence>
<accession>A0ABQ8VJG0</accession>
<dbReference type="PRINTS" id="PR00463">
    <property type="entry name" value="EP450I"/>
</dbReference>
<reference evidence="10" key="1">
    <citation type="submission" date="2022-08" db="EMBL/GenBank/DDBJ databases">
        <title>A Global Phylogenomic Analysis of the Shiitake Genus Lentinula.</title>
        <authorList>
            <consortium name="DOE Joint Genome Institute"/>
            <person name="Sierra-Patev S."/>
            <person name="Min B."/>
            <person name="Naranjo-Ortiz M."/>
            <person name="Looney B."/>
            <person name="Konkel Z."/>
            <person name="Slot J.C."/>
            <person name="Sakamoto Y."/>
            <person name="Steenwyk J.L."/>
            <person name="Rokas A."/>
            <person name="Carro J."/>
            <person name="Camarero S."/>
            <person name="Ferreira P."/>
            <person name="Molpeceres G."/>
            <person name="Ruiz-Duenas F.J."/>
            <person name="Serrano A."/>
            <person name="Henrissat B."/>
            <person name="Drula E."/>
            <person name="Hughes K.W."/>
            <person name="Mata J.L."/>
            <person name="Ishikawa N.K."/>
            <person name="Vargas-Isla R."/>
            <person name="Ushijima S."/>
            <person name="Smith C.A."/>
            <person name="Ahrendt S."/>
            <person name="Andreopoulos W."/>
            <person name="He G."/>
            <person name="Labutti K."/>
            <person name="Lipzen A."/>
            <person name="Ng V."/>
            <person name="Riley R."/>
            <person name="Sandor L."/>
            <person name="Barry K."/>
            <person name="Martinez A.T."/>
            <person name="Xiao Y."/>
            <person name="Gibbons J.G."/>
            <person name="Terashima K."/>
            <person name="Grigoriev I.V."/>
            <person name="Hibbett D.S."/>
        </authorList>
    </citation>
    <scope>NUCLEOTIDE SEQUENCE</scope>
    <source>
        <strain evidence="10">RHP3577 ss4</strain>
    </source>
</reference>
<dbReference type="InterPro" id="IPR002401">
    <property type="entry name" value="Cyt_P450_E_grp-I"/>
</dbReference>
<comment type="cofactor">
    <cofactor evidence="1">
        <name>heme</name>
        <dbReference type="ChEBI" id="CHEBI:30413"/>
    </cofactor>
</comment>
<evidence type="ECO:0000256" key="1">
    <source>
        <dbReference type="ARBA" id="ARBA00001971"/>
    </source>
</evidence>
<dbReference type="PROSITE" id="PS00086">
    <property type="entry name" value="CYTOCHROME_P450"/>
    <property type="match status" value="1"/>
</dbReference>
<keyword evidence="7 9" id="KW-0408">Iron</keyword>
<dbReference type="InterPro" id="IPR001128">
    <property type="entry name" value="Cyt_P450"/>
</dbReference>
<protein>
    <submittedName>
        <fullName evidence="10">Cytochrome P450 2 Le.CYP2</fullName>
    </submittedName>
</protein>
<gene>
    <name evidence="10" type="ORF">C8R41DRAFT_766497</name>
</gene>
<keyword evidence="5 9" id="KW-0479">Metal-binding</keyword>
<sequence>MNFTSLLCASLGFAVLSLAMIFRYRRNRSITTAICYPPGPKVKKMPTHDAWAKYREWGNEYGGLIYVSSANALIINKAEVAIDLLEKRARIYSDRAVTPIMKLCGADLNLALEPYSDRWRRGRRLFQQVFRQATISRFYPAQHSKINEFLRELLSAPDDFMDHTMALSQRLVYSALYGLDISPGDPLAQKAQTAIEGIGKSLLSGSFPAFERFSFLRFMPSWFPGCGFQQVAEQCRKNIEEIDTVPFQLAVNDMKNGTGTSPLAELAARKPTEIKAIKAMGTVSYLAAADTTMSSISSFLLAMCLHPDVQNKGQEEIDSVIGTNRLPNLEDRRSLPYVEAIYREVMRLHPPLPLGVPHSPIEDDFYHGYHIPKGCMVFPNIWLVYFLYPDVYTDPEKFLPERFVDSKLGPFESINNIYAFGFGRRVCAGRYMAENTVWLTIASVLAIFTLGKAKNEQGNEIDIPGEYTHEFFCHPKPYRSTIVPRSPLARDLILSTVNDPQ</sequence>
<evidence type="ECO:0000256" key="5">
    <source>
        <dbReference type="ARBA" id="ARBA00022723"/>
    </source>
</evidence>
<keyword evidence="4 9" id="KW-0349">Heme</keyword>
<dbReference type="InterPro" id="IPR017972">
    <property type="entry name" value="Cyt_P450_CS"/>
</dbReference>
<dbReference type="Pfam" id="PF00067">
    <property type="entry name" value="p450"/>
    <property type="match status" value="1"/>
</dbReference>
<dbReference type="EMBL" id="JANVFT010000042">
    <property type="protein sequence ID" value="KAJ4491101.1"/>
    <property type="molecule type" value="Genomic_DNA"/>
</dbReference>
<dbReference type="SUPFAM" id="SSF48264">
    <property type="entry name" value="Cytochrome P450"/>
    <property type="match status" value="1"/>
</dbReference>
<comment type="similarity">
    <text evidence="3 9">Belongs to the cytochrome P450 family.</text>
</comment>
<evidence type="ECO:0000256" key="6">
    <source>
        <dbReference type="ARBA" id="ARBA00023002"/>
    </source>
</evidence>
<comment type="pathway">
    <text evidence="2">Secondary metabolite biosynthesis.</text>
</comment>